<dbReference type="SUPFAM" id="SSF56219">
    <property type="entry name" value="DNase I-like"/>
    <property type="match status" value="1"/>
</dbReference>
<dbReference type="Gramene" id="AUR62008646-RA">
    <property type="protein sequence ID" value="AUR62008646-RA:cds"/>
    <property type="gene ID" value="AUR62008646"/>
</dbReference>
<dbReference type="InterPro" id="IPR036691">
    <property type="entry name" value="Endo/exonu/phosph_ase_sf"/>
</dbReference>
<dbReference type="Proteomes" id="UP000596660">
    <property type="component" value="Unplaced"/>
</dbReference>
<proteinExistence type="predicted"/>
<dbReference type="AlphaFoldDB" id="A0A803L9V7"/>
<keyword evidence="2" id="KW-1185">Reference proteome</keyword>
<sequence length="247" mass="29411">MGFVGSTGYNVDASKGGDVNYYIACVYGSPYVCNRLDVWNKLHELMNKFKGTENRDPIYEQLDRAYANDEWRFSFPDAFLWNLPLMFSDHGPIILQLKRRRDKKCTPYKMEAWSLKLDEVHDLISSAWTQKVQGSPMYSVQKKISRCLREVKHWCLCYKNSHENGNWQKIQDEFEEAQKYDKLVDLHSGLEIDKRKQLEEEATRKWLFWKQRAKSKWDMYGDQSTTFFFKSLKQRAARMEIRALKNN</sequence>
<dbReference type="EnsemblPlants" id="AUR62008646-RA">
    <property type="protein sequence ID" value="AUR62008646-RA:cds"/>
    <property type="gene ID" value="AUR62008646"/>
</dbReference>
<evidence type="ECO:0000313" key="2">
    <source>
        <dbReference type="Proteomes" id="UP000596660"/>
    </source>
</evidence>
<organism evidence="1 2">
    <name type="scientific">Chenopodium quinoa</name>
    <name type="common">Quinoa</name>
    <dbReference type="NCBI Taxonomy" id="63459"/>
    <lineage>
        <taxon>Eukaryota</taxon>
        <taxon>Viridiplantae</taxon>
        <taxon>Streptophyta</taxon>
        <taxon>Embryophyta</taxon>
        <taxon>Tracheophyta</taxon>
        <taxon>Spermatophyta</taxon>
        <taxon>Magnoliopsida</taxon>
        <taxon>eudicotyledons</taxon>
        <taxon>Gunneridae</taxon>
        <taxon>Pentapetalae</taxon>
        <taxon>Caryophyllales</taxon>
        <taxon>Chenopodiaceae</taxon>
        <taxon>Chenopodioideae</taxon>
        <taxon>Atripliceae</taxon>
        <taxon>Chenopodium</taxon>
    </lineage>
</organism>
<reference evidence="1" key="1">
    <citation type="journal article" date="2017" name="Nature">
        <title>The genome of Chenopodium quinoa.</title>
        <authorList>
            <person name="Jarvis D.E."/>
            <person name="Ho Y.S."/>
            <person name="Lightfoot D.J."/>
            <person name="Schmoeckel S.M."/>
            <person name="Li B."/>
            <person name="Borm T.J.A."/>
            <person name="Ohyanagi H."/>
            <person name="Mineta K."/>
            <person name="Michell C.T."/>
            <person name="Saber N."/>
            <person name="Kharbatia N.M."/>
            <person name="Rupper R.R."/>
            <person name="Sharp A.R."/>
            <person name="Dally N."/>
            <person name="Boughton B.A."/>
            <person name="Woo Y.H."/>
            <person name="Gao G."/>
            <person name="Schijlen E.G.W.M."/>
            <person name="Guo X."/>
            <person name="Momin A.A."/>
            <person name="Negrao S."/>
            <person name="Al-Babili S."/>
            <person name="Gehring C."/>
            <person name="Roessner U."/>
            <person name="Jung C."/>
            <person name="Murphy K."/>
            <person name="Arold S.T."/>
            <person name="Gojobori T."/>
            <person name="van der Linden C.G."/>
            <person name="van Loo E.N."/>
            <person name="Jellen E.N."/>
            <person name="Maughan P.J."/>
            <person name="Tester M."/>
        </authorList>
    </citation>
    <scope>NUCLEOTIDE SEQUENCE [LARGE SCALE GENOMIC DNA]</scope>
    <source>
        <strain evidence="1">cv. PI 614886</strain>
    </source>
</reference>
<accession>A0A803L9V7</accession>
<protein>
    <submittedName>
        <fullName evidence="1">Uncharacterized protein</fullName>
    </submittedName>
</protein>
<reference evidence="1" key="2">
    <citation type="submission" date="2021-03" db="UniProtKB">
        <authorList>
            <consortium name="EnsemblPlants"/>
        </authorList>
    </citation>
    <scope>IDENTIFICATION</scope>
</reference>
<evidence type="ECO:0000313" key="1">
    <source>
        <dbReference type="EnsemblPlants" id="AUR62008646-RA:cds"/>
    </source>
</evidence>
<name>A0A803L9V7_CHEQI</name>